<name>A0A9D2DDA5_9BACT</name>
<dbReference type="GO" id="GO:0003677">
    <property type="term" value="F:DNA binding"/>
    <property type="evidence" value="ECO:0007669"/>
    <property type="project" value="UniProtKB-KW"/>
</dbReference>
<proteinExistence type="predicted"/>
<organism evidence="4 5">
    <name type="scientific">Candidatus Tidjanibacter faecipullorum</name>
    <dbReference type="NCBI Taxonomy" id="2838766"/>
    <lineage>
        <taxon>Bacteria</taxon>
        <taxon>Pseudomonadati</taxon>
        <taxon>Bacteroidota</taxon>
        <taxon>Bacteroidia</taxon>
        <taxon>Bacteroidales</taxon>
        <taxon>Rikenellaceae</taxon>
        <taxon>Tidjanibacter</taxon>
    </lineage>
</organism>
<dbReference type="AlphaFoldDB" id="A0A9D2DDA5"/>
<protein>
    <submittedName>
        <fullName evidence="4">LytTR family DNA-binding domain-containing protein</fullName>
    </submittedName>
</protein>
<dbReference type="SMART" id="SM00448">
    <property type="entry name" value="REC"/>
    <property type="match status" value="1"/>
</dbReference>
<keyword evidence="1" id="KW-0597">Phosphoprotein</keyword>
<feature type="modified residue" description="4-aspartylphosphate" evidence="1">
    <location>
        <position position="55"/>
    </location>
</feature>
<keyword evidence="4" id="KW-0238">DNA-binding</keyword>
<dbReference type="InterPro" id="IPR011006">
    <property type="entry name" value="CheY-like_superfamily"/>
</dbReference>
<dbReference type="PROSITE" id="PS50110">
    <property type="entry name" value="RESPONSE_REGULATORY"/>
    <property type="match status" value="1"/>
</dbReference>
<feature type="domain" description="Response regulatory" evidence="2">
    <location>
        <begin position="2"/>
        <end position="115"/>
    </location>
</feature>
<evidence type="ECO:0000259" key="2">
    <source>
        <dbReference type="PROSITE" id="PS50110"/>
    </source>
</evidence>
<evidence type="ECO:0000313" key="4">
    <source>
        <dbReference type="EMBL" id="HIZ14906.1"/>
    </source>
</evidence>
<dbReference type="Proteomes" id="UP000824014">
    <property type="component" value="Unassembled WGS sequence"/>
</dbReference>
<feature type="domain" description="HTH LytTR-type" evidence="3">
    <location>
        <begin position="142"/>
        <end position="250"/>
    </location>
</feature>
<reference evidence="4" key="1">
    <citation type="journal article" date="2021" name="PeerJ">
        <title>Extensive microbial diversity within the chicken gut microbiome revealed by metagenomics and culture.</title>
        <authorList>
            <person name="Gilroy R."/>
            <person name="Ravi A."/>
            <person name="Getino M."/>
            <person name="Pursley I."/>
            <person name="Horton D.L."/>
            <person name="Alikhan N.F."/>
            <person name="Baker D."/>
            <person name="Gharbi K."/>
            <person name="Hall N."/>
            <person name="Watson M."/>
            <person name="Adriaenssens E.M."/>
            <person name="Foster-Nyarko E."/>
            <person name="Jarju S."/>
            <person name="Secka A."/>
            <person name="Antonio M."/>
            <person name="Oren A."/>
            <person name="Chaudhuri R.R."/>
            <person name="La Ragione R."/>
            <person name="Hildebrand F."/>
            <person name="Pallen M.J."/>
        </authorList>
    </citation>
    <scope>NUCLEOTIDE SEQUENCE</scope>
    <source>
        <strain evidence="4">ChiHjej11B10-19426</strain>
    </source>
</reference>
<dbReference type="InterPro" id="IPR007492">
    <property type="entry name" value="LytTR_DNA-bd_dom"/>
</dbReference>
<dbReference type="SMART" id="SM00850">
    <property type="entry name" value="LytTR"/>
    <property type="match status" value="1"/>
</dbReference>
<dbReference type="Gene3D" id="3.40.50.2300">
    <property type="match status" value="1"/>
</dbReference>
<gene>
    <name evidence="4" type="ORF">H9816_03215</name>
</gene>
<dbReference type="SUPFAM" id="SSF52172">
    <property type="entry name" value="CheY-like"/>
    <property type="match status" value="1"/>
</dbReference>
<dbReference type="EMBL" id="DXCC01000008">
    <property type="protein sequence ID" value="HIZ14906.1"/>
    <property type="molecule type" value="Genomic_DNA"/>
</dbReference>
<dbReference type="FunFam" id="3.40.50.2300:FF:000361">
    <property type="entry name" value="Two-component system response regulator"/>
    <property type="match status" value="1"/>
</dbReference>
<dbReference type="Pfam" id="PF00072">
    <property type="entry name" value="Response_reg"/>
    <property type="match status" value="1"/>
</dbReference>
<dbReference type="GO" id="GO:0000156">
    <property type="term" value="F:phosphorelay response regulator activity"/>
    <property type="evidence" value="ECO:0007669"/>
    <property type="project" value="InterPro"/>
</dbReference>
<dbReference type="InterPro" id="IPR046947">
    <property type="entry name" value="LytR-like"/>
</dbReference>
<dbReference type="PANTHER" id="PTHR37299:SF1">
    <property type="entry name" value="STAGE 0 SPORULATION PROTEIN A HOMOLOG"/>
    <property type="match status" value="1"/>
</dbReference>
<comment type="caution">
    <text evidence="4">The sequence shown here is derived from an EMBL/GenBank/DDBJ whole genome shotgun (WGS) entry which is preliminary data.</text>
</comment>
<dbReference type="Gene3D" id="2.40.50.1020">
    <property type="entry name" value="LytTr DNA-binding domain"/>
    <property type="match status" value="1"/>
</dbReference>
<evidence type="ECO:0000256" key="1">
    <source>
        <dbReference type="PROSITE-ProRule" id="PRU00169"/>
    </source>
</evidence>
<dbReference type="InterPro" id="IPR001789">
    <property type="entry name" value="Sig_transdc_resp-reg_receiver"/>
</dbReference>
<accession>A0A9D2DDA5</accession>
<sequence>MRVIVVEDETAAAVNLMSMLHHAFPQMEVAAQLESVTETVEWLETNDAPDLMFLDIHLADGSAFTIFEKTEVTCPVIFTTAYDQYALEAFHLNSIDYLLKPIKEEELRRAVEKLEHLSQAAQQAYVRRVGDAMQQRRGAQSFLVHVRDRIIPLRREHIAFFYSSHEKVTIGTLKGEQFPFDRPLDAIMPLLPEEEFFRANRQFIIAREAIGDIAIWFGNRLAVNLTVGIPEKAVIISKARVPEFKRWLQGVSEEERHGKEIHSVY</sequence>
<dbReference type="PROSITE" id="PS50930">
    <property type="entry name" value="HTH_LYTTR"/>
    <property type="match status" value="1"/>
</dbReference>
<evidence type="ECO:0000313" key="5">
    <source>
        <dbReference type="Proteomes" id="UP000824014"/>
    </source>
</evidence>
<dbReference type="PANTHER" id="PTHR37299">
    <property type="entry name" value="TRANSCRIPTIONAL REGULATOR-RELATED"/>
    <property type="match status" value="1"/>
</dbReference>
<evidence type="ECO:0000259" key="3">
    <source>
        <dbReference type="PROSITE" id="PS50930"/>
    </source>
</evidence>
<reference evidence="4" key="2">
    <citation type="submission" date="2021-04" db="EMBL/GenBank/DDBJ databases">
        <authorList>
            <person name="Gilroy R."/>
        </authorList>
    </citation>
    <scope>NUCLEOTIDE SEQUENCE</scope>
    <source>
        <strain evidence="4">ChiHjej11B10-19426</strain>
    </source>
</reference>
<dbReference type="Pfam" id="PF04397">
    <property type="entry name" value="LytTR"/>
    <property type="match status" value="1"/>
</dbReference>